<dbReference type="EMBL" id="CP002299">
    <property type="protein sequence ID" value="ADP83753.1"/>
    <property type="molecule type" value="Genomic_DNA"/>
</dbReference>
<evidence type="ECO:0000256" key="13">
    <source>
        <dbReference type="SAM" id="Phobius"/>
    </source>
</evidence>
<keyword evidence="11 13" id="KW-0472">Membrane</keyword>
<evidence type="ECO:0000256" key="1">
    <source>
        <dbReference type="ARBA" id="ARBA00003943"/>
    </source>
</evidence>
<accession>E3IVV1</accession>
<feature type="transmembrane region" description="Helical" evidence="13">
    <location>
        <begin position="6"/>
        <end position="23"/>
    </location>
</feature>
<feature type="transmembrane region" description="Helical" evidence="13">
    <location>
        <begin position="59"/>
        <end position="83"/>
    </location>
</feature>
<dbReference type="GO" id="GO:0008750">
    <property type="term" value="F:proton-translocating NAD(P)+ transhydrogenase activity"/>
    <property type="evidence" value="ECO:0007669"/>
    <property type="project" value="UniProtKB-EC"/>
</dbReference>
<dbReference type="InterPro" id="IPR024605">
    <property type="entry name" value="NADP_transhyd_a_C"/>
</dbReference>
<keyword evidence="8" id="KW-1278">Translocase</keyword>
<dbReference type="OrthoDB" id="9810841at2"/>
<name>E3IVV1_PSEI1</name>
<evidence type="ECO:0000259" key="14">
    <source>
        <dbReference type="Pfam" id="PF12769"/>
    </source>
</evidence>
<dbReference type="AlphaFoldDB" id="E3IVV1"/>
<sequence length="130" mass="13560">MSTAIESGLYVFLLASFVGFEVIRRVPPLFHTPLMSLTNAVAGISLVGSLVIAGSDKGVVSTLLGTIAVTASTINVVGGFLITDRMLKMFRPRGAAPKDAPAAGPSAWDWLRSRVTRTSTASAATPEVGR</sequence>
<keyword evidence="6 13" id="KW-0812">Transmembrane</keyword>
<keyword evidence="16" id="KW-1185">Reference proteome</keyword>
<dbReference type="GO" id="GO:0050661">
    <property type="term" value="F:NADP binding"/>
    <property type="evidence" value="ECO:0007669"/>
    <property type="project" value="TreeGrafter"/>
</dbReference>
<feature type="domain" description="NAD(P) transhydrogenase alpha subunit C-terminal" evidence="14">
    <location>
        <begin position="9"/>
        <end position="91"/>
    </location>
</feature>
<dbReference type="eggNOG" id="COG3288">
    <property type="taxonomic scope" value="Bacteria"/>
</dbReference>
<evidence type="ECO:0000256" key="2">
    <source>
        <dbReference type="ARBA" id="ARBA00004429"/>
    </source>
</evidence>
<reference evidence="15 16" key="1">
    <citation type="submission" date="2010-10" db="EMBL/GenBank/DDBJ databases">
        <title>Complete sequence of Frankia sp. EuI1c.</title>
        <authorList>
            <consortium name="US DOE Joint Genome Institute"/>
            <person name="Lucas S."/>
            <person name="Copeland A."/>
            <person name="Lapidus A."/>
            <person name="Cheng J.-F."/>
            <person name="Bruce D."/>
            <person name="Goodwin L."/>
            <person name="Pitluck S."/>
            <person name="Chertkov O."/>
            <person name="Detter J.C."/>
            <person name="Han C."/>
            <person name="Tapia R."/>
            <person name="Land M."/>
            <person name="Hauser L."/>
            <person name="Jeffries C."/>
            <person name="Kyrpides N."/>
            <person name="Ivanova N."/>
            <person name="Mikhailova N."/>
            <person name="Beauchemin N."/>
            <person name="Sen A."/>
            <person name="Sur S.A."/>
            <person name="Gtari M."/>
            <person name="Wall L."/>
            <person name="Tisa L."/>
            <person name="Woyke T."/>
        </authorList>
    </citation>
    <scope>NUCLEOTIDE SEQUENCE [LARGE SCALE GENOMIC DNA]</scope>
    <source>
        <strain evidence="16">DSM 45817 / CECT 9037 / EuI1c</strain>
    </source>
</reference>
<keyword evidence="4" id="KW-1003">Cell membrane</keyword>
<keyword evidence="5" id="KW-0997">Cell inner membrane</keyword>
<dbReference type="PANTHER" id="PTHR10160:SF19">
    <property type="entry name" value="PROTON-TRANSLOCATING NAD(P)(+) TRANSHYDROGENASE"/>
    <property type="match status" value="1"/>
</dbReference>
<proteinExistence type="predicted"/>
<gene>
    <name evidence="15" type="ordered locus">FraEuI1c_5769</name>
</gene>
<evidence type="ECO:0000256" key="11">
    <source>
        <dbReference type="ARBA" id="ARBA00023136"/>
    </source>
</evidence>
<dbReference type="KEGG" id="fri:FraEuI1c_5769"/>
<evidence type="ECO:0000256" key="5">
    <source>
        <dbReference type="ARBA" id="ARBA00022519"/>
    </source>
</evidence>
<feature type="transmembrane region" description="Helical" evidence="13">
    <location>
        <begin position="35"/>
        <end position="53"/>
    </location>
</feature>
<dbReference type="PANTHER" id="PTHR10160">
    <property type="entry name" value="NAD(P) TRANSHYDROGENASE"/>
    <property type="match status" value="1"/>
</dbReference>
<dbReference type="GO" id="GO:0006740">
    <property type="term" value="P:NADPH regeneration"/>
    <property type="evidence" value="ECO:0007669"/>
    <property type="project" value="TreeGrafter"/>
</dbReference>
<evidence type="ECO:0000313" key="15">
    <source>
        <dbReference type="EMBL" id="ADP83753.1"/>
    </source>
</evidence>
<comment type="function">
    <text evidence="1">The transhydrogenation between NADH and NADP is coupled to respiration and ATP hydrolysis and functions as a proton pump across the membrane.</text>
</comment>
<comment type="catalytic activity">
    <reaction evidence="12">
        <text>NAD(+) + NADPH + H(+)(in) = NADH + NADP(+) + H(+)(out)</text>
        <dbReference type="Rhea" id="RHEA:47992"/>
        <dbReference type="ChEBI" id="CHEBI:15378"/>
        <dbReference type="ChEBI" id="CHEBI:57540"/>
        <dbReference type="ChEBI" id="CHEBI:57783"/>
        <dbReference type="ChEBI" id="CHEBI:57945"/>
        <dbReference type="ChEBI" id="CHEBI:58349"/>
        <dbReference type="EC" id="7.1.1.1"/>
    </reaction>
</comment>
<dbReference type="EC" id="7.1.1.1" evidence="3"/>
<comment type="subcellular location">
    <subcellularLocation>
        <location evidence="2">Cell inner membrane</location>
        <topology evidence="2">Multi-pass membrane protein</topology>
    </subcellularLocation>
</comment>
<dbReference type="InParanoid" id="E3IVV1"/>
<evidence type="ECO:0000256" key="9">
    <source>
        <dbReference type="ARBA" id="ARBA00022989"/>
    </source>
</evidence>
<dbReference type="HOGENOM" id="CLU_137885_1_0_11"/>
<keyword evidence="10" id="KW-0520">NAD</keyword>
<evidence type="ECO:0000256" key="12">
    <source>
        <dbReference type="ARBA" id="ARBA00048202"/>
    </source>
</evidence>
<dbReference type="STRING" id="298654.FraEuI1c_5769"/>
<keyword evidence="9 13" id="KW-1133">Transmembrane helix</keyword>
<evidence type="ECO:0000313" key="16">
    <source>
        <dbReference type="Proteomes" id="UP000002484"/>
    </source>
</evidence>
<dbReference type="GO" id="GO:0005886">
    <property type="term" value="C:plasma membrane"/>
    <property type="evidence" value="ECO:0007669"/>
    <property type="project" value="UniProtKB-SubCell"/>
</dbReference>
<organism evidence="15 16">
    <name type="scientific">Pseudofrankia inefficax (strain DSM 45817 / CECT 9037 / DDB 130130 / EuI1c)</name>
    <name type="common">Frankia inefficax</name>
    <dbReference type="NCBI Taxonomy" id="298654"/>
    <lineage>
        <taxon>Bacteria</taxon>
        <taxon>Bacillati</taxon>
        <taxon>Actinomycetota</taxon>
        <taxon>Actinomycetes</taxon>
        <taxon>Frankiales</taxon>
        <taxon>Frankiaceae</taxon>
        <taxon>Pseudofrankia</taxon>
    </lineage>
</organism>
<evidence type="ECO:0000256" key="6">
    <source>
        <dbReference type="ARBA" id="ARBA00022692"/>
    </source>
</evidence>
<evidence type="ECO:0000256" key="4">
    <source>
        <dbReference type="ARBA" id="ARBA00022475"/>
    </source>
</evidence>
<evidence type="ECO:0000256" key="8">
    <source>
        <dbReference type="ARBA" id="ARBA00022967"/>
    </source>
</evidence>
<evidence type="ECO:0000256" key="10">
    <source>
        <dbReference type="ARBA" id="ARBA00023027"/>
    </source>
</evidence>
<evidence type="ECO:0000256" key="7">
    <source>
        <dbReference type="ARBA" id="ARBA00022857"/>
    </source>
</evidence>
<dbReference type="Pfam" id="PF12769">
    <property type="entry name" value="PNTB_4TM"/>
    <property type="match status" value="1"/>
</dbReference>
<protein>
    <recommendedName>
        <fullName evidence="3">proton-translocating NAD(P)(+) transhydrogenase</fullName>
        <ecNumber evidence="3">7.1.1.1</ecNumber>
    </recommendedName>
</protein>
<dbReference type="Proteomes" id="UP000002484">
    <property type="component" value="Chromosome"/>
</dbReference>
<evidence type="ECO:0000256" key="3">
    <source>
        <dbReference type="ARBA" id="ARBA00012943"/>
    </source>
</evidence>
<keyword evidence="7" id="KW-0521">NADP</keyword>